<feature type="region of interest" description="Disordered" evidence="2">
    <location>
        <begin position="232"/>
        <end position="488"/>
    </location>
</feature>
<dbReference type="Proteomes" id="UP000045706">
    <property type="component" value="Unassembled WGS sequence"/>
</dbReference>
<feature type="compositionally biased region" description="Acidic residues" evidence="2">
    <location>
        <begin position="314"/>
        <end position="327"/>
    </location>
</feature>
<comment type="subunit">
    <text evidence="1">Component of the NuA4 histone acetyltransferase complex.</text>
</comment>
<feature type="compositionally biased region" description="Acidic residues" evidence="2">
    <location>
        <begin position="476"/>
        <end position="488"/>
    </location>
</feature>
<proteinExistence type="predicted"/>
<feature type="compositionally biased region" description="Acidic residues" evidence="2">
    <location>
        <begin position="154"/>
        <end position="166"/>
    </location>
</feature>
<protein>
    <recommendedName>
        <fullName evidence="3">Chromo domain-containing protein</fullName>
    </recommendedName>
</protein>
<dbReference type="InterPro" id="IPR000953">
    <property type="entry name" value="Chromo/chromo_shadow_dom"/>
</dbReference>
<evidence type="ECO:0000259" key="3">
    <source>
        <dbReference type="PROSITE" id="PS50013"/>
    </source>
</evidence>
<dbReference type="InterPro" id="IPR016197">
    <property type="entry name" value="Chromo-like_dom_sf"/>
</dbReference>
<organism evidence="4 5">
    <name type="scientific">Verticillium longisporum</name>
    <name type="common">Verticillium dahliae var. longisporum</name>
    <dbReference type="NCBI Taxonomy" id="100787"/>
    <lineage>
        <taxon>Eukaryota</taxon>
        <taxon>Fungi</taxon>
        <taxon>Dikarya</taxon>
        <taxon>Ascomycota</taxon>
        <taxon>Pezizomycotina</taxon>
        <taxon>Sordariomycetes</taxon>
        <taxon>Hypocreomycetidae</taxon>
        <taxon>Glomerellales</taxon>
        <taxon>Plectosphaerellaceae</taxon>
        <taxon>Verticillium</taxon>
    </lineage>
</organism>
<dbReference type="GO" id="GO:0006338">
    <property type="term" value="P:chromatin remodeling"/>
    <property type="evidence" value="ECO:0007669"/>
    <property type="project" value="UniProtKB-ARBA"/>
</dbReference>
<feature type="region of interest" description="Disordered" evidence="2">
    <location>
        <begin position="597"/>
        <end position="616"/>
    </location>
</feature>
<feature type="compositionally biased region" description="Polar residues" evidence="2">
    <location>
        <begin position="409"/>
        <end position="420"/>
    </location>
</feature>
<feature type="compositionally biased region" description="Low complexity" evidence="2">
    <location>
        <begin position="255"/>
        <end position="274"/>
    </location>
</feature>
<accession>A0A0G4LMR3</accession>
<dbReference type="EMBL" id="CVQI01014447">
    <property type="protein sequence ID" value="CRK23317.1"/>
    <property type="molecule type" value="Genomic_DNA"/>
</dbReference>
<feature type="compositionally biased region" description="Basic and acidic residues" evidence="2">
    <location>
        <begin position="377"/>
        <end position="386"/>
    </location>
</feature>
<dbReference type="Gene3D" id="2.40.50.40">
    <property type="match status" value="2"/>
</dbReference>
<evidence type="ECO:0000313" key="5">
    <source>
        <dbReference type="Proteomes" id="UP000045706"/>
    </source>
</evidence>
<feature type="compositionally biased region" description="Low complexity" evidence="2">
    <location>
        <begin position="167"/>
        <end position="177"/>
    </location>
</feature>
<dbReference type="InterPro" id="IPR023780">
    <property type="entry name" value="Chromo_domain"/>
</dbReference>
<dbReference type="Pfam" id="PF00385">
    <property type="entry name" value="Chromo"/>
    <property type="match status" value="2"/>
</dbReference>
<evidence type="ECO:0000256" key="2">
    <source>
        <dbReference type="SAM" id="MobiDB-lite"/>
    </source>
</evidence>
<evidence type="ECO:0000256" key="1">
    <source>
        <dbReference type="ARBA" id="ARBA00011353"/>
    </source>
</evidence>
<evidence type="ECO:0000313" key="4">
    <source>
        <dbReference type="EMBL" id="CRK23317.1"/>
    </source>
</evidence>
<feature type="domain" description="Chromo" evidence="3">
    <location>
        <begin position="502"/>
        <end position="563"/>
    </location>
</feature>
<feature type="domain" description="Chromo" evidence="3">
    <location>
        <begin position="180"/>
        <end position="227"/>
    </location>
</feature>
<sequence>MDDDLPNVQSDGAVDALSSSNDSQRPSKRKAGVEVQEDLYIKANPELYGLRRSTRPREQRKIVDSDDSESDVPVNRRNVKRRRVETSQRSSKVNTPIRQASADDSDSDNYGGARAKTLQKKARRQREAQPSSLLAEKRWSSRRAAQTVQQGGYEESDFEDEEDEAAQDAQYYAPEADNSPYIDKVLRHRLKDGLELSFESTRQDFEYYIKWQGKSHLHDTWETAQTLRDRAASTYTSTMSSPLQNGSSDGHRSPRISSASPRVASPRRSPSETSDQQDDAADAPSPSPDAEDSTMYMNGGHDFAESSPSADENNASDDADFDMDDDLPNVQSDGAVDALSSSNDSQRPSKRKAGVEVQEDLYIKANPELYGLRRSTRPREQRKIVDSDDSESDVPVNRRNVKRRRVETSQRSSKVNTPIRQASADDSDSDNYGGARAKTLQKKARRQREAQPSSLLAEKRWSSRRAAQTVQQGGYEESDFEDEEDEAAQDAQYYAPEADNSPYIDKVLRHRLKDGLELSFESTRQDFEYYIKWQGKSHLHDTWETAQTLRDVRGYRKLENYFRVVVDHELFIRFGFDIPPETKEQFFLDRERVEEALGRPGQNRQRTRRAMATKSH</sequence>
<feature type="compositionally biased region" description="Polar residues" evidence="2">
    <location>
        <begin position="233"/>
        <end position="248"/>
    </location>
</feature>
<reference evidence="5" key="1">
    <citation type="submission" date="2015-05" db="EMBL/GenBank/DDBJ databases">
        <authorList>
            <person name="Fogelqvist Johan"/>
        </authorList>
    </citation>
    <scope>NUCLEOTIDE SEQUENCE [LARGE SCALE GENOMIC DNA]</scope>
</reference>
<name>A0A0G4LMR3_VERLO</name>
<feature type="region of interest" description="Disordered" evidence="2">
    <location>
        <begin position="1"/>
        <end position="179"/>
    </location>
</feature>
<dbReference type="PROSITE" id="PS50013">
    <property type="entry name" value="CHROMO_2"/>
    <property type="match status" value="2"/>
</dbReference>
<dbReference type="SUPFAM" id="SSF54160">
    <property type="entry name" value="Chromo domain-like"/>
    <property type="match status" value="2"/>
</dbReference>
<dbReference type="SMART" id="SM00298">
    <property type="entry name" value="CHROMO"/>
    <property type="match status" value="2"/>
</dbReference>
<gene>
    <name evidence="4" type="ORF">BN1723_012945</name>
</gene>
<feature type="compositionally biased region" description="Basic residues" evidence="2">
    <location>
        <begin position="605"/>
        <end position="616"/>
    </location>
</feature>
<feature type="compositionally biased region" description="Basic and acidic residues" evidence="2">
    <location>
        <begin position="55"/>
        <end position="64"/>
    </location>
</feature>
<feature type="compositionally biased region" description="Polar residues" evidence="2">
    <location>
        <begin position="87"/>
        <end position="98"/>
    </location>
</feature>
<dbReference type="AlphaFoldDB" id="A0A0G4LMR3"/>